<evidence type="ECO:0000313" key="2">
    <source>
        <dbReference type="Proteomes" id="UP001515100"/>
    </source>
</evidence>
<dbReference type="Pfam" id="PF13620">
    <property type="entry name" value="CarboxypepD_reg"/>
    <property type="match status" value="1"/>
</dbReference>
<protein>
    <submittedName>
        <fullName evidence="1">Carboxypeptidase regulatory-like domain-containing protein</fullName>
    </submittedName>
</protein>
<dbReference type="SUPFAM" id="SSF49464">
    <property type="entry name" value="Carboxypeptidase regulatory domain-like"/>
    <property type="match status" value="1"/>
</dbReference>
<organism evidence="1 2">
    <name type="scientific">Aeromicrobium fastidiosum</name>
    <dbReference type="NCBI Taxonomy" id="52699"/>
    <lineage>
        <taxon>Bacteria</taxon>
        <taxon>Bacillati</taxon>
        <taxon>Actinomycetota</taxon>
        <taxon>Actinomycetes</taxon>
        <taxon>Propionibacteriales</taxon>
        <taxon>Nocardioidaceae</taxon>
        <taxon>Aeromicrobium</taxon>
    </lineage>
</organism>
<reference evidence="1" key="1">
    <citation type="submission" date="2019-09" db="EMBL/GenBank/DDBJ databases">
        <authorList>
            <person name="Li J."/>
        </authorList>
    </citation>
    <scope>NUCLEOTIDE SEQUENCE [LARGE SCALE GENOMIC DNA]</scope>
    <source>
        <strain evidence="1">NRBC 14897</strain>
    </source>
</reference>
<dbReference type="EMBL" id="SDPP02000003">
    <property type="protein sequence ID" value="KAA1376128.1"/>
    <property type="molecule type" value="Genomic_DNA"/>
</dbReference>
<dbReference type="AlphaFoldDB" id="A0A641ALJ4"/>
<comment type="caution">
    <text evidence="1">The sequence shown here is derived from an EMBL/GenBank/DDBJ whole genome shotgun (WGS) entry which is preliminary data.</text>
</comment>
<proteinExistence type="predicted"/>
<gene>
    <name evidence="1" type="ORF">ESP62_011835</name>
</gene>
<keyword evidence="2" id="KW-1185">Reference proteome</keyword>
<dbReference type="Proteomes" id="UP001515100">
    <property type="component" value="Unassembled WGS sequence"/>
</dbReference>
<accession>A0A641ALJ4</accession>
<evidence type="ECO:0000313" key="1">
    <source>
        <dbReference type="EMBL" id="KAA1376128.1"/>
    </source>
</evidence>
<sequence>MSCSAAAHVVAFTSAPEVTCRDEVSHWRANARGNPMTTRSTRRTWAAALLTASAMLTAGLASPATAATSTGASKGAVTLDGRPVVAAKVQIYRLVYQETNQELEVADNPLKTDYTDSKGRYSFAGLSAKSATSNRYVVLVTDRTGRIVKTFRTIVAKKGKTVTKNIHARAAASLTGTLATSDGRSPAGLRVGPDHGLYNDQGPSYDKLYPDWDTVVKADGTFSLRGIPADNYSGVVVSDGRYGSQCYDFTRVALVDCATGTDSAAYAPQGISLTAGEQRTLPTVTMTKFGPASTKLAGTATDASGKPLKGIEVTVSSSAAAGTKGATRSSGRFTVQDRLPAGPYTVRFDDPKKVWASQYLGGGPDKSARQVVTITPGQPISGLDTALKSRSSAKFATKVTGRTAKVAVSIKRTATGSAPGGTFWLSFNGLSTAADQVKKGKASVTFIGLPKGTLSLVAHYSGTSSTAEFSKVVKVTVE</sequence>
<name>A0A641ALJ4_9ACTN</name>
<dbReference type="Gene3D" id="2.60.40.1120">
    <property type="entry name" value="Carboxypeptidase-like, regulatory domain"/>
    <property type="match status" value="1"/>
</dbReference>
<dbReference type="InterPro" id="IPR008969">
    <property type="entry name" value="CarboxyPept-like_regulatory"/>
</dbReference>
<dbReference type="OrthoDB" id="3741298at2"/>